<evidence type="ECO:0000313" key="1">
    <source>
        <dbReference type="EMBL" id="KDB52006.1"/>
    </source>
</evidence>
<organism evidence="1 2">
    <name type="scientific">Sphaerotilus natans subsp. natans DSM 6575</name>
    <dbReference type="NCBI Taxonomy" id="1286631"/>
    <lineage>
        <taxon>Bacteria</taxon>
        <taxon>Pseudomonadati</taxon>
        <taxon>Pseudomonadota</taxon>
        <taxon>Betaproteobacteria</taxon>
        <taxon>Burkholderiales</taxon>
        <taxon>Sphaerotilaceae</taxon>
        <taxon>Sphaerotilus</taxon>
    </lineage>
</organism>
<keyword evidence="2" id="KW-1185">Reference proteome</keyword>
<proteinExistence type="predicted"/>
<gene>
    <name evidence="1" type="ORF">X805_23760</name>
</gene>
<dbReference type="Proteomes" id="UP000026714">
    <property type="component" value="Unassembled WGS sequence"/>
</dbReference>
<reference evidence="1 2" key="1">
    <citation type="journal article" date="2014" name="FEMS Microbiol. Ecol.">
        <title>Sphaerotilus natans encrusted with nanoball-shaped Fe(III) oxide minerals formed by nitrate-reducing mixotrophic Fe(II) oxidation.</title>
        <authorList>
            <person name="Park S."/>
            <person name="Kim D.H."/>
            <person name="Lee J.H."/>
            <person name="Hur H.G."/>
        </authorList>
    </citation>
    <scope>NUCLEOTIDE SEQUENCE [LARGE SCALE GENOMIC DNA]</scope>
    <source>
        <strain evidence="1 2">DSM 6575</strain>
    </source>
</reference>
<evidence type="ECO:0000313" key="2">
    <source>
        <dbReference type="Proteomes" id="UP000026714"/>
    </source>
</evidence>
<protein>
    <submittedName>
        <fullName evidence="1">Uncharacterized protein</fullName>
    </submittedName>
</protein>
<comment type="caution">
    <text evidence="1">The sequence shown here is derived from an EMBL/GenBank/DDBJ whole genome shotgun (WGS) entry which is preliminary data.</text>
</comment>
<dbReference type="STRING" id="34103.SAMN05421778_101309"/>
<name>A0A059KKP2_9BURK</name>
<sequence>MREFGGSDLSDEADDLLDRLARAKRRQRGVLASELIPVDVARRGRVVSEHLRMLAEELDGFLALPAKDLVAEVRGELVEIRNTLRGDV</sequence>
<dbReference type="EMBL" id="AZRA01000061">
    <property type="protein sequence ID" value="KDB52006.1"/>
    <property type="molecule type" value="Genomic_DNA"/>
</dbReference>
<accession>A0A059KKP2</accession>
<dbReference type="AlphaFoldDB" id="A0A059KKP2"/>